<dbReference type="Pfam" id="PF10882">
    <property type="entry name" value="bPH_5"/>
    <property type="match status" value="1"/>
</dbReference>
<protein>
    <recommendedName>
        <fullName evidence="2">Bacterial Pleckstrin homology domain-containing protein</fullName>
    </recommendedName>
</protein>
<evidence type="ECO:0000256" key="1">
    <source>
        <dbReference type="SAM" id="Phobius"/>
    </source>
</evidence>
<dbReference type="AlphaFoldDB" id="A0A3S1FRY9"/>
<name>A0A3S1FRY9_CHLFR</name>
<accession>A0A3S1FRY9</accession>
<keyword evidence="1" id="KW-0812">Transmembrane</keyword>
<dbReference type="STRING" id="211165.GCA_000317285_04025"/>
<evidence type="ECO:0000313" key="3">
    <source>
        <dbReference type="EMBL" id="RUR84491.1"/>
    </source>
</evidence>
<feature type="domain" description="Bacterial Pleckstrin homology" evidence="2">
    <location>
        <begin position="25"/>
        <end position="82"/>
    </location>
</feature>
<dbReference type="Proteomes" id="UP000268857">
    <property type="component" value="Unassembled WGS sequence"/>
</dbReference>
<dbReference type="EMBL" id="RSCJ01000004">
    <property type="protein sequence ID" value="RUR84491.1"/>
    <property type="molecule type" value="Genomic_DNA"/>
</dbReference>
<sequence length="85" mass="9770">MQDVSSIRIISNDAFQQEFGWAMRIGVGGLWGGFGWLWTYRRGFLEFYISQLDNFVLIERVTEKSVLITPENPEQLVEAVEEAIA</sequence>
<organism evidence="3 4">
    <name type="scientific">Chlorogloeopsis fritschii PCC 6912</name>
    <dbReference type="NCBI Taxonomy" id="211165"/>
    <lineage>
        <taxon>Bacteria</taxon>
        <taxon>Bacillati</taxon>
        <taxon>Cyanobacteriota</taxon>
        <taxon>Cyanophyceae</taxon>
        <taxon>Nostocales</taxon>
        <taxon>Chlorogloeopsidaceae</taxon>
        <taxon>Chlorogloeopsis</taxon>
    </lineage>
</organism>
<keyword evidence="1" id="KW-1133">Transmembrane helix</keyword>
<proteinExistence type="predicted"/>
<evidence type="ECO:0000259" key="2">
    <source>
        <dbReference type="Pfam" id="PF10882"/>
    </source>
</evidence>
<keyword evidence="4" id="KW-1185">Reference proteome</keyword>
<evidence type="ECO:0000313" key="4">
    <source>
        <dbReference type="Proteomes" id="UP000268857"/>
    </source>
</evidence>
<dbReference type="InterPro" id="IPR027783">
    <property type="entry name" value="Bacterial_PH-related"/>
</dbReference>
<reference evidence="3 4" key="1">
    <citation type="journal article" date="2019" name="Genome Biol. Evol.">
        <title>Day and night: Metabolic profiles and evolutionary relationships of six axenic non-marine cyanobacteria.</title>
        <authorList>
            <person name="Will S.E."/>
            <person name="Henke P."/>
            <person name="Boedeker C."/>
            <person name="Huang S."/>
            <person name="Brinkmann H."/>
            <person name="Rohde M."/>
            <person name="Jarek M."/>
            <person name="Friedl T."/>
            <person name="Seufert S."/>
            <person name="Schumacher M."/>
            <person name="Overmann J."/>
            <person name="Neumann-Schaal M."/>
            <person name="Petersen J."/>
        </authorList>
    </citation>
    <scope>NUCLEOTIDE SEQUENCE [LARGE SCALE GENOMIC DNA]</scope>
    <source>
        <strain evidence="3 4">PCC 6912</strain>
    </source>
</reference>
<gene>
    <name evidence="3" type="ORF">PCC6912_13860</name>
</gene>
<keyword evidence="1" id="KW-0472">Membrane</keyword>
<comment type="caution">
    <text evidence="3">The sequence shown here is derived from an EMBL/GenBank/DDBJ whole genome shotgun (WGS) entry which is preliminary data.</text>
</comment>
<feature type="transmembrane region" description="Helical" evidence="1">
    <location>
        <begin position="21"/>
        <end position="40"/>
    </location>
</feature>